<dbReference type="Proteomes" id="UP000275256">
    <property type="component" value="Unassembled WGS sequence"/>
</dbReference>
<evidence type="ECO:0000313" key="4">
    <source>
        <dbReference type="Proteomes" id="UP000275256"/>
    </source>
</evidence>
<evidence type="ECO:0000313" key="3">
    <source>
        <dbReference type="EMBL" id="RMB61845.1"/>
    </source>
</evidence>
<comment type="caution">
    <text evidence="3">The sequence shown here is derived from an EMBL/GenBank/DDBJ whole genome shotgun (WGS) entry which is preliminary data.</text>
</comment>
<accession>A0A3M0GA18</accession>
<protein>
    <submittedName>
        <fullName evidence="3">Polysaccharide deacetylase family protein</fullName>
    </submittedName>
</protein>
<feature type="domain" description="NodB homology" evidence="2">
    <location>
        <begin position="218"/>
        <end position="333"/>
    </location>
</feature>
<dbReference type="Gene3D" id="3.20.20.370">
    <property type="entry name" value="Glycoside hydrolase/deacetylase"/>
    <property type="match status" value="1"/>
</dbReference>
<dbReference type="AlphaFoldDB" id="A0A3M0GA18"/>
<feature type="compositionally biased region" description="Pro residues" evidence="1">
    <location>
        <begin position="196"/>
        <end position="210"/>
    </location>
</feature>
<dbReference type="OrthoDB" id="3173508at2"/>
<dbReference type="InterPro" id="IPR011330">
    <property type="entry name" value="Glyco_hydro/deAcase_b/a-brl"/>
</dbReference>
<evidence type="ECO:0000259" key="2">
    <source>
        <dbReference type="Pfam" id="PF01522"/>
    </source>
</evidence>
<dbReference type="GO" id="GO:0016810">
    <property type="term" value="F:hydrolase activity, acting on carbon-nitrogen (but not peptide) bonds"/>
    <property type="evidence" value="ECO:0007669"/>
    <property type="project" value="InterPro"/>
</dbReference>
<keyword evidence="4" id="KW-1185">Reference proteome</keyword>
<feature type="region of interest" description="Disordered" evidence="1">
    <location>
        <begin position="192"/>
        <end position="219"/>
    </location>
</feature>
<name>A0A3M0GA18_9ACTN</name>
<dbReference type="CDD" id="cd10917">
    <property type="entry name" value="CE4_NodB_like_6s_7s"/>
    <property type="match status" value="1"/>
</dbReference>
<reference evidence="3 4" key="1">
    <citation type="submission" date="2018-10" db="EMBL/GenBank/DDBJ databases">
        <title>Tessaracoccus antarcticuss sp. nov., isolated from sediment.</title>
        <authorList>
            <person name="Zhou L.Y."/>
            <person name="Du Z.J."/>
        </authorList>
    </citation>
    <scope>NUCLEOTIDE SEQUENCE [LARGE SCALE GENOMIC DNA]</scope>
    <source>
        <strain evidence="3 4">JDX10</strain>
    </source>
</reference>
<organism evidence="3 4">
    <name type="scientific">Tessaracoccus antarcticus</name>
    <dbReference type="NCBI Taxonomy" id="2479848"/>
    <lineage>
        <taxon>Bacteria</taxon>
        <taxon>Bacillati</taxon>
        <taxon>Actinomycetota</taxon>
        <taxon>Actinomycetes</taxon>
        <taxon>Propionibacteriales</taxon>
        <taxon>Propionibacteriaceae</taxon>
        <taxon>Tessaracoccus</taxon>
    </lineage>
</organism>
<proteinExistence type="predicted"/>
<dbReference type="PANTHER" id="PTHR10587">
    <property type="entry name" value="GLYCOSYL TRANSFERASE-RELATED"/>
    <property type="match status" value="1"/>
</dbReference>
<dbReference type="GO" id="GO:0005975">
    <property type="term" value="P:carbohydrate metabolic process"/>
    <property type="evidence" value="ECO:0007669"/>
    <property type="project" value="InterPro"/>
</dbReference>
<sequence length="410" mass="44746">MALRSTVEQQPPGGHIMRRIRVVLSTLFLAIALVTSGLSAPVASAEVDVYTTPGEHTVNGRQWRTWCEPYSQTVRCRTEIWATTVIRSGGSYYNRTWWTFNNLTYLSSPPSLWVGNPLASPGEHRLSGRTWETECYTPRTGNGCRAYLWTDVVAAHKSGSGYRYQSERTLVFNNIVQFGALRTDLAELVKWRPKNTTPPGPPSPSQPPAPANYNISKGPNSTNRVTLTFDDCPKSLSAFKTTVLAAEEAGIALAVLPTGDCIRAGKIDTSFAREHGHYVFNHSISHPDLTTLSYAGVVKQLGAPGVVTTYGRPPYGAWNSTVKKAYDAVGMKIWIWNVDTNDWKGKSQSEVVNYVVANAKAGNSVLMHMQWNGFSGSALRAMKSGLAAKGISVCRNQGATTPVKPAAMNC</sequence>
<dbReference type="InterPro" id="IPR050248">
    <property type="entry name" value="Polysacc_deacetylase_ArnD"/>
</dbReference>
<evidence type="ECO:0000256" key="1">
    <source>
        <dbReference type="SAM" id="MobiDB-lite"/>
    </source>
</evidence>
<gene>
    <name evidence="3" type="ORF">EAX62_04360</name>
</gene>
<dbReference type="SUPFAM" id="SSF88713">
    <property type="entry name" value="Glycoside hydrolase/deacetylase"/>
    <property type="match status" value="1"/>
</dbReference>
<dbReference type="RefSeq" id="WP_121900393.1">
    <property type="nucleotide sequence ID" value="NZ_REFW01000001.1"/>
</dbReference>
<dbReference type="EMBL" id="REFW01000001">
    <property type="protein sequence ID" value="RMB61845.1"/>
    <property type="molecule type" value="Genomic_DNA"/>
</dbReference>
<dbReference type="InterPro" id="IPR002509">
    <property type="entry name" value="NODB_dom"/>
</dbReference>
<dbReference type="Pfam" id="PF01522">
    <property type="entry name" value="Polysacc_deac_1"/>
    <property type="match status" value="1"/>
</dbReference>